<sequence>MIQSATTTPTAASAPRAPSMVLGLAVFALPGEAENIGDGSLVADDRQEDGKDGKLLPAALPEVMPFDPWAALAAFMPMPVAAPVAPADAAPVVSIGSKVSVTTALPSVAMPTTLPDSTIPAASPLPAVTPLAVAPADLVQFVHPDPDLPNFIMPMPSVDPVDGLPAKSVPVVDAPTVAAPHLPAKMDSPVTTIVLPSVDKASSGVTTPAADLMTAAATAKTLMPAPGEPTSAYRRPDVSLAAPVSNQTLAAATPRPMVTITRYQRLDMPPVVDGPIERPAAATLSIPLPATWQMSPAVVAAQPLPVATPSVPAVPEVTPLPSFDAAMPAPVPTPEIRSIEVPNRDNTPPPPFLPAAPAPAGVVFSAARMAAGLTDQAIDTPKPIAIDASAPPVAGIDHTLVSVVPVAMAAEGPPLDLADHRWPQAMLDRIEMLRDAADAVDTRIRVVPDALGAIEVGVRQEGDTLHVRFTADQAQTRTLLQEAQPRLAEAAEQRGLRLGQTSVGAGVDTGTTGQGQHRPPPTPPSADPRRTTANTTIATTADTAADDDTRIA</sequence>
<accession>A0ABS0XU57</accession>
<dbReference type="InterPro" id="IPR052563">
    <property type="entry name" value="FliK"/>
</dbReference>
<dbReference type="Proteomes" id="UP000640426">
    <property type="component" value="Unassembled WGS sequence"/>
</dbReference>
<evidence type="ECO:0000259" key="2">
    <source>
        <dbReference type="Pfam" id="PF02120"/>
    </source>
</evidence>
<name>A0ABS0XU57_9SPHN</name>
<feature type="compositionally biased region" description="Low complexity" evidence="1">
    <location>
        <begin position="531"/>
        <end position="543"/>
    </location>
</feature>
<comment type="caution">
    <text evidence="3">The sequence shown here is derived from an EMBL/GenBank/DDBJ whole genome shotgun (WGS) entry which is preliminary data.</text>
</comment>
<dbReference type="EMBL" id="JAELXS010000016">
    <property type="protein sequence ID" value="MBJ6123582.1"/>
    <property type="molecule type" value="Genomic_DNA"/>
</dbReference>
<gene>
    <name evidence="3" type="ORF">JAO74_17525</name>
</gene>
<feature type="compositionally biased region" description="Polar residues" evidence="1">
    <location>
        <begin position="499"/>
        <end position="515"/>
    </location>
</feature>
<evidence type="ECO:0000313" key="4">
    <source>
        <dbReference type="Proteomes" id="UP000640426"/>
    </source>
</evidence>
<dbReference type="RefSeq" id="WP_199041285.1">
    <property type="nucleotide sequence ID" value="NZ_JAELXS010000016.1"/>
</dbReference>
<keyword evidence="3" id="KW-0966">Cell projection</keyword>
<reference evidence="4" key="1">
    <citation type="submission" date="2020-12" db="EMBL/GenBank/DDBJ databases">
        <title>Hymenobacter sp.</title>
        <authorList>
            <person name="Kim M.K."/>
        </authorList>
    </citation>
    <scope>NUCLEOTIDE SEQUENCE [LARGE SCALE GENOMIC DNA]</scope>
    <source>
        <strain evidence="4">BT553</strain>
    </source>
</reference>
<dbReference type="InterPro" id="IPR021136">
    <property type="entry name" value="Flagellar_hook_control-like_C"/>
</dbReference>
<dbReference type="PANTHER" id="PTHR37533:SF2">
    <property type="entry name" value="FLAGELLAR HOOK-LENGTH CONTROL PROTEIN"/>
    <property type="match status" value="1"/>
</dbReference>
<dbReference type="InterPro" id="IPR038610">
    <property type="entry name" value="FliK-like_C_sf"/>
</dbReference>
<dbReference type="Pfam" id="PF02120">
    <property type="entry name" value="Flg_hook"/>
    <property type="match status" value="1"/>
</dbReference>
<feature type="domain" description="Flagellar hook-length control protein-like C-terminal" evidence="2">
    <location>
        <begin position="440"/>
        <end position="509"/>
    </location>
</feature>
<organism evidence="3 4">
    <name type="scientific">Sphingomonas mollis</name>
    <dbReference type="NCBI Taxonomy" id="2795726"/>
    <lineage>
        <taxon>Bacteria</taxon>
        <taxon>Pseudomonadati</taxon>
        <taxon>Pseudomonadota</taxon>
        <taxon>Alphaproteobacteria</taxon>
        <taxon>Sphingomonadales</taxon>
        <taxon>Sphingomonadaceae</taxon>
        <taxon>Sphingomonas</taxon>
    </lineage>
</organism>
<dbReference type="CDD" id="cd17470">
    <property type="entry name" value="T3SS_Flik_C"/>
    <property type="match status" value="1"/>
</dbReference>
<dbReference type="Gene3D" id="3.30.750.140">
    <property type="match status" value="1"/>
</dbReference>
<keyword evidence="3" id="KW-0969">Cilium</keyword>
<proteinExistence type="predicted"/>
<protein>
    <submittedName>
        <fullName evidence="3">Flagellar hook-length control protein FliK</fullName>
    </submittedName>
</protein>
<evidence type="ECO:0000256" key="1">
    <source>
        <dbReference type="SAM" id="MobiDB-lite"/>
    </source>
</evidence>
<dbReference type="PANTHER" id="PTHR37533">
    <property type="entry name" value="FLAGELLAR HOOK-LENGTH CONTROL PROTEIN"/>
    <property type="match status" value="1"/>
</dbReference>
<feature type="region of interest" description="Disordered" evidence="1">
    <location>
        <begin position="486"/>
        <end position="552"/>
    </location>
</feature>
<keyword evidence="4" id="KW-1185">Reference proteome</keyword>
<evidence type="ECO:0000313" key="3">
    <source>
        <dbReference type="EMBL" id="MBJ6123582.1"/>
    </source>
</evidence>
<keyword evidence="3" id="KW-0282">Flagellum</keyword>